<proteinExistence type="predicted"/>
<gene>
    <name evidence="1" type="ORF">BBRV_LOCUS99445</name>
</gene>
<protein>
    <submittedName>
        <fullName evidence="1">Uncharacterized protein</fullName>
    </submittedName>
</protein>
<dbReference type="InterPro" id="IPR027417">
    <property type="entry name" value="P-loop_NTPase"/>
</dbReference>
<name>A0A6V7LAY5_9HYME</name>
<dbReference type="EMBL" id="CADCXW020000339">
    <property type="protein sequence ID" value="CAD1572426.1"/>
    <property type="molecule type" value="Genomic_DNA"/>
</dbReference>
<reference evidence="1" key="1">
    <citation type="submission" date="2020-07" db="EMBL/GenBank/DDBJ databases">
        <authorList>
            <person name="Ferguson B K."/>
        </authorList>
    </citation>
    <scope>NUCLEOTIDE SEQUENCE</scope>
    <source>
        <strain evidence="1">L06</strain>
    </source>
</reference>
<organism evidence="1">
    <name type="scientific">Bracon brevicornis</name>
    <dbReference type="NCBI Taxonomy" id="1563983"/>
    <lineage>
        <taxon>Eukaryota</taxon>
        <taxon>Metazoa</taxon>
        <taxon>Ecdysozoa</taxon>
        <taxon>Arthropoda</taxon>
        <taxon>Hexapoda</taxon>
        <taxon>Insecta</taxon>
        <taxon>Pterygota</taxon>
        <taxon>Neoptera</taxon>
        <taxon>Endopterygota</taxon>
        <taxon>Hymenoptera</taxon>
        <taxon>Apocrita</taxon>
        <taxon>Ichneumonoidea</taxon>
        <taxon>Braconidae</taxon>
        <taxon>Braconinae</taxon>
        <taxon>Bracon</taxon>
    </lineage>
</organism>
<sequence>MLRRNIDVGLGLVNETIAFIESAVKSIMRGTDHIQEVNIMLELGQTYSIERTDVKFEILNGVYITRKQSPFSLSYGKTIPKSQGLCLRSAVMDLDNTVLSVRQTYVAVSRVTTLLGVHSINSNPRSILVQKTLTLATMAKSVGHAVAITDRSNP</sequence>
<dbReference type="AlphaFoldDB" id="A0A6V7LAY5"/>
<evidence type="ECO:0000313" key="1">
    <source>
        <dbReference type="EMBL" id="CAD1572426.1"/>
    </source>
</evidence>
<dbReference type="PANTHER" id="PTHR23274:SF11">
    <property type="entry name" value="ATP-DEPENDENT DNA HELICASE PIF1"/>
    <property type="match status" value="1"/>
</dbReference>
<accession>A0A6V7LAY5</accession>
<dbReference type="PANTHER" id="PTHR23274">
    <property type="entry name" value="DNA HELICASE-RELATED"/>
    <property type="match status" value="1"/>
</dbReference>
<dbReference type="SUPFAM" id="SSF52540">
    <property type="entry name" value="P-loop containing nucleoside triphosphate hydrolases"/>
    <property type="match status" value="1"/>
</dbReference>